<evidence type="ECO:0000313" key="1">
    <source>
        <dbReference type="EMBL" id="PNI00410.1"/>
    </source>
</evidence>
<dbReference type="EMBL" id="POSK01000033">
    <property type="protein sequence ID" value="PNI00410.1"/>
    <property type="molecule type" value="Genomic_DNA"/>
</dbReference>
<protein>
    <recommendedName>
        <fullName evidence="3">DUF4145 domain-containing protein</fullName>
    </recommendedName>
</protein>
<dbReference type="Proteomes" id="UP000236449">
    <property type="component" value="Unassembled WGS sequence"/>
</dbReference>
<proteinExistence type="predicted"/>
<dbReference type="AlphaFoldDB" id="A0A2J8HQ45"/>
<reference evidence="1 2" key="1">
    <citation type="submission" date="2018-01" db="EMBL/GenBank/DDBJ databases">
        <title>Draft genome sequences of six Vibrio diazotrophicus strains isolated from deep-sea sediments of the Baltic Sea.</title>
        <authorList>
            <person name="Castillo D."/>
            <person name="Vandieken V."/>
            <person name="Chiang O."/>
            <person name="Middelboe M."/>
        </authorList>
    </citation>
    <scope>NUCLEOTIDE SEQUENCE [LARGE SCALE GENOMIC DNA]</scope>
    <source>
        <strain evidence="1 2">60.27F</strain>
    </source>
</reference>
<name>A0A2J8HQ45_VIBDI</name>
<accession>A0A2J8HQ45</accession>
<evidence type="ECO:0000313" key="2">
    <source>
        <dbReference type="Proteomes" id="UP000236449"/>
    </source>
</evidence>
<gene>
    <name evidence="1" type="ORF">C1N32_21435</name>
</gene>
<organism evidence="1 2">
    <name type="scientific">Vibrio diazotrophicus</name>
    <dbReference type="NCBI Taxonomy" id="685"/>
    <lineage>
        <taxon>Bacteria</taxon>
        <taxon>Pseudomonadati</taxon>
        <taxon>Pseudomonadota</taxon>
        <taxon>Gammaproteobacteria</taxon>
        <taxon>Vibrionales</taxon>
        <taxon>Vibrionaceae</taxon>
        <taxon>Vibrio</taxon>
    </lineage>
</organism>
<comment type="caution">
    <text evidence="1">The sequence shown here is derived from an EMBL/GenBank/DDBJ whole genome shotgun (WGS) entry which is preliminary data.</text>
</comment>
<evidence type="ECO:0008006" key="3">
    <source>
        <dbReference type="Google" id="ProtNLM"/>
    </source>
</evidence>
<dbReference type="RefSeq" id="WP_102967365.1">
    <property type="nucleotide sequence ID" value="NZ_POSK01000033.1"/>
</dbReference>
<sequence length="162" mass="18516">MNQSVVESNPFYTEMSALVDAHNSGDYFKVIMLAPQLLAKIGNAIGEVGEEIANCIVGDCLSDDDKEVYRLMGKLEQELSDKAYIASVLVSYYESEFWSKNHSKKEFVKYFTKLEDLVALRNLLAHEFYKKPLPERRVKNCSKSAMDLLFLFANHEYLEPSV</sequence>